<dbReference type="Gene3D" id="1.20.1720.10">
    <property type="entry name" value="Multidrug resistance protein D"/>
    <property type="match status" value="1"/>
</dbReference>
<evidence type="ECO:0000256" key="7">
    <source>
        <dbReference type="ARBA" id="ARBA00023136"/>
    </source>
</evidence>
<comment type="caution">
    <text evidence="11">The sequence shown here is derived from an EMBL/GenBank/DDBJ whole genome shotgun (WGS) entry which is preliminary data.</text>
</comment>
<evidence type="ECO:0000256" key="2">
    <source>
        <dbReference type="ARBA" id="ARBA00008537"/>
    </source>
</evidence>
<comment type="subcellular location">
    <subcellularLocation>
        <location evidence="1">Cell membrane</location>
        <topology evidence="1">Multi-pass membrane protein</topology>
    </subcellularLocation>
</comment>
<dbReference type="CDD" id="cd17503">
    <property type="entry name" value="MFS_LmrB_MDR_like"/>
    <property type="match status" value="1"/>
</dbReference>
<dbReference type="PANTHER" id="PTHR42718:SF9">
    <property type="entry name" value="MAJOR FACILITATOR SUPERFAMILY MULTIDRUG TRANSPORTER MFSC"/>
    <property type="match status" value="1"/>
</dbReference>
<reference evidence="11 12" key="1">
    <citation type="submission" date="2024-08" db="EMBL/GenBank/DDBJ databases">
        <title>Genome mining of Saccharopolyspora cebuensis PGLac3 from Nigerian medicinal plant.</title>
        <authorList>
            <person name="Ezeobiora C.E."/>
            <person name="Igbokwe N.H."/>
            <person name="Amin D.H."/>
            <person name="Mendie U.E."/>
        </authorList>
    </citation>
    <scope>NUCLEOTIDE SEQUENCE [LARGE SCALE GENOMIC DNA]</scope>
    <source>
        <strain evidence="11 12">PGLac3</strain>
    </source>
</reference>
<feature type="region of interest" description="Disordered" evidence="8">
    <location>
        <begin position="469"/>
        <end position="488"/>
    </location>
</feature>
<feature type="domain" description="Major facilitator superfamily (MFS) profile" evidence="10">
    <location>
        <begin position="18"/>
        <end position="467"/>
    </location>
</feature>
<feature type="transmembrane region" description="Helical" evidence="9">
    <location>
        <begin position="441"/>
        <end position="460"/>
    </location>
</feature>
<evidence type="ECO:0000313" key="12">
    <source>
        <dbReference type="Proteomes" id="UP001564626"/>
    </source>
</evidence>
<dbReference type="Pfam" id="PF07690">
    <property type="entry name" value="MFS_1"/>
    <property type="match status" value="1"/>
</dbReference>
<dbReference type="Gene3D" id="1.20.1250.20">
    <property type="entry name" value="MFS general substrate transporter like domains"/>
    <property type="match status" value="1"/>
</dbReference>
<evidence type="ECO:0000256" key="6">
    <source>
        <dbReference type="ARBA" id="ARBA00022989"/>
    </source>
</evidence>
<protein>
    <submittedName>
        <fullName evidence="11">MDR family MFS transporter</fullName>
    </submittedName>
</protein>
<feature type="transmembrane region" description="Helical" evidence="9">
    <location>
        <begin position="234"/>
        <end position="254"/>
    </location>
</feature>
<dbReference type="PROSITE" id="PS50850">
    <property type="entry name" value="MFS"/>
    <property type="match status" value="1"/>
</dbReference>
<keyword evidence="12" id="KW-1185">Reference proteome</keyword>
<gene>
    <name evidence="11" type="ORF">AB8O55_12025</name>
</gene>
<dbReference type="InterPro" id="IPR011701">
    <property type="entry name" value="MFS"/>
</dbReference>
<dbReference type="InterPro" id="IPR036259">
    <property type="entry name" value="MFS_trans_sf"/>
</dbReference>
<organism evidence="11 12">
    <name type="scientific">Saccharopolyspora cebuensis</name>
    <dbReference type="NCBI Taxonomy" id="418759"/>
    <lineage>
        <taxon>Bacteria</taxon>
        <taxon>Bacillati</taxon>
        <taxon>Actinomycetota</taxon>
        <taxon>Actinomycetes</taxon>
        <taxon>Pseudonocardiales</taxon>
        <taxon>Pseudonocardiaceae</taxon>
        <taxon>Saccharopolyspora</taxon>
    </lineage>
</organism>
<keyword evidence="3" id="KW-0813">Transport</keyword>
<comment type="similarity">
    <text evidence="2">Belongs to the major facilitator superfamily. EmrB family.</text>
</comment>
<name>A0ABV4CGE8_9PSEU</name>
<feature type="transmembrane region" description="Helical" evidence="9">
    <location>
        <begin position="308"/>
        <end position="328"/>
    </location>
</feature>
<keyword evidence="5 9" id="KW-0812">Transmembrane</keyword>
<dbReference type="RefSeq" id="WP_345364442.1">
    <property type="nucleotide sequence ID" value="NZ_BAABII010000012.1"/>
</dbReference>
<evidence type="ECO:0000256" key="4">
    <source>
        <dbReference type="ARBA" id="ARBA00022475"/>
    </source>
</evidence>
<feature type="transmembrane region" description="Helical" evidence="9">
    <location>
        <begin position="275"/>
        <end position="296"/>
    </location>
</feature>
<dbReference type="InterPro" id="IPR020846">
    <property type="entry name" value="MFS_dom"/>
</dbReference>
<evidence type="ECO:0000256" key="9">
    <source>
        <dbReference type="SAM" id="Phobius"/>
    </source>
</evidence>
<sequence>MTAAPRTRLGKFDPRVAVCVVYVAAMFMNGMDATIVNVALPAIGAEFAVAPSATSAINIGYLVALAVCIPASGWLGDRFGTKRVFLAAFGVFVLASALCGAATDLGQLTAARVLQGAGGGVMSPVALTMLFRAYPPAERIRLTRVLVLPTAVAPALGPVLGGFFVEHLDWRWGFYVNLPVGVAALLFGLLLLPEHVEARGKRFDLLGFALAAPGLGLVMYALDAVAQRGPGSPHFWGFGLLGLVLLGVLVVGQLRSRSPMLDLRLFTDPAFRRASLILFCCVAGFLGTLYGFTLMYQGALGASAWETGLVTLPKAVGLMAASQLVGWAHRRFGPRRMIAGAMFGAALSFAAMNLVQAGSGAWVAALVQFASGFFVGMASTELQVVAFATVGSASTGGASTLFNVQRQVGSALGVAITACVLAAVGAGAATGTGGTAELAPYHAAMLVSAGFALVGVLLALRIKDSEVLPPTPKPTIEREPVASERSEM</sequence>
<feature type="transmembrane region" description="Helical" evidence="9">
    <location>
        <begin position="203"/>
        <end position="222"/>
    </location>
</feature>
<feature type="transmembrane region" description="Helical" evidence="9">
    <location>
        <begin position="55"/>
        <end position="75"/>
    </location>
</feature>
<feature type="transmembrane region" description="Helical" evidence="9">
    <location>
        <begin position="411"/>
        <end position="429"/>
    </location>
</feature>
<evidence type="ECO:0000259" key="10">
    <source>
        <dbReference type="PROSITE" id="PS50850"/>
    </source>
</evidence>
<feature type="transmembrane region" description="Helical" evidence="9">
    <location>
        <begin position="146"/>
        <end position="166"/>
    </location>
</feature>
<feature type="transmembrane region" description="Helical" evidence="9">
    <location>
        <begin position="384"/>
        <end position="404"/>
    </location>
</feature>
<feature type="transmembrane region" description="Helical" evidence="9">
    <location>
        <begin position="115"/>
        <end position="134"/>
    </location>
</feature>
<evidence type="ECO:0000256" key="1">
    <source>
        <dbReference type="ARBA" id="ARBA00004651"/>
    </source>
</evidence>
<evidence type="ECO:0000256" key="8">
    <source>
        <dbReference type="SAM" id="MobiDB-lite"/>
    </source>
</evidence>
<keyword evidence="7 9" id="KW-0472">Membrane</keyword>
<feature type="transmembrane region" description="Helical" evidence="9">
    <location>
        <begin position="172"/>
        <end position="191"/>
    </location>
</feature>
<evidence type="ECO:0000313" key="11">
    <source>
        <dbReference type="EMBL" id="MEY8040123.1"/>
    </source>
</evidence>
<keyword evidence="6 9" id="KW-1133">Transmembrane helix</keyword>
<evidence type="ECO:0000256" key="3">
    <source>
        <dbReference type="ARBA" id="ARBA00022448"/>
    </source>
</evidence>
<accession>A0ABV4CGE8</accession>
<dbReference type="SUPFAM" id="SSF103473">
    <property type="entry name" value="MFS general substrate transporter"/>
    <property type="match status" value="1"/>
</dbReference>
<dbReference type="Proteomes" id="UP001564626">
    <property type="component" value="Unassembled WGS sequence"/>
</dbReference>
<dbReference type="InterPro" id="IPR004638">
    <property type="entry name" value="EmrB-like"/>
</dbReference>
<feature type="compositionally biased region" description="Basic and acidic residues" evidence="8">
    <location>
        <begin position="475"/>
        <end position="488"/>
    </location>
</feature>
<dbReference type="NCBIfam" id="TIGR00711">
    <property type="entry name" value="efflux_EmrB"/>
    <property type="match status" value="1"/>
</dbReference>
<keyword evidence="4" id="KW-1003">Cell membrane</keyword>
<evidence type="ECO:0000256" key="5">
    <source>
        <dbReference type="ARBA" id="ARBA00022692"/>
    </source>
</evidence>
<dbReference type="EMBL" id="JBGEHV010000018">
    <property type="protein sequence ID" value="MEY8040123.1"/>
    <property type="molecule type" value="Genomic_DNA"/>
</dbReference>
<feature type="transmembrane region" description="Helical" evidence="9">
    <location>
        <begin position="340"/>
        <end position="364"/>
    </location>
</feature>
<feature type="transmembrane region" description="Helical" evidence="9">
    <location>
        <begin position="16"/>
        <end position="43"/>
    </location>
</feature>
<feature type="transmembrane region" description="Helical" evidence="9">
    <location>
        <begin position="84"/>
        <end position="103"/>
    </location>
</feature>
<dbReference type="PANTHER" id="PTHR42718">
    <property type="entry name" value="MAJOR FACILITATOR SUPERFAMILY MULTIDRUG TRANSPORTER MFSC"/>
    <property type="match status" value="1"/>
</dbReference>
<proteinExistence type="inferred from homology"/>